<protein>
    <submittedName>
        <fullName evidence="3">Uncharacterized protein (TIGR00369 family)</fullName>
    </submittedName>
</protein>
<dbReference type="CDD" id="cd03443">
    <property type="entry name" value="PaaI_thioesterase"/>
    <property type="match status" value="1"/>
</dbReference>
<organism evidence="3 4">
    <name type="scientific">Extensimonas vulgaris</name>
    <dbReference type="NCBI Taxonomy" id="1031594"/>
    <lineage>
        <taxon>Bacteria</taxon>
        <taxon>Pseudomonadati</taxon>
        <taxon>Pseudomonadota</taxon>
        <taxon>Betaproteobacteria</taxon>
        <taxon>Burkholderiales</taxon>
        <taxon>Comamonadaceae</taxon>
        <taxon>Extensimonas</taxon>
    </lineage>
</organism>
<dbReference type="Pfam" id="PF03061">
    <property type="entry name" value="4HBT"/>
    <property type="match status" value="1"/>
</dbReference>
<reference evidence="3 4" key="1">
    <citation type="submission" date="2018-07" db="EMBL/GenBank/DDBJ databases">
        <title>Genomic Encyclopedia of Type Strains, Phase IV (KMG-IV): sequencing the most valuable type-strain genomes for metagenomic binning, comparative biology and taxonomic classification.</title>
        <authorList>
            <person name="Goeker M."/>
        </authorList>
    </citation>
    <scope>NUCLEOTIDE SEQUENCE [LARGE SCALE GENOMIC DNA]</scope>
    <source>
        <strain evidence="3 4">DSM 100911</strain>
    </source>
</reference>
<proteinExistence type="predicted"/>
<evidence type="ECO:0000313" key="3">
    <source>
        <dbReference type="EMBL" id="RCX09415.1"/>
    </source>
</evidence>
<evidence type="ECO:0000256" key="1">
    <source>
        <dbReference type="ARBA" id="ARBA00022801"/>
    </source>
</evidence>
<sequence length="160" mass="17572">MTDTTTTPAEQELVARWQKYIHASPYNRELGVLPHAAQPDWFVLKIDYQDFLVGDPKTGVIHGGVITALLDAACGFSIFMKLPELKPMATLDLRMDYLKPATPGRTIFGGAVCYKLTSELAFVRGAAYHDSPDDPFAMAVGIYMFTSGRPVITEKVGGMQ</sequence>
<feature type="domain" description="Thioesterase" evidence="2">
    <location>
        <begin position="59"/>
        <end position="131"/>
    </location>
</feature>
<comment type="caution">
    <text evidence="3">The sequence shown here is derived from an EMBL/GenBank/DDBJ whole genome shotgun (WGS) entry which is preliminary data.</text>
</comment>
<name>A0A369AK18_9BURK</name>
<gene>
    <name evidence="3" type="ORF">DFR45_10544</name>
</gene>
<dbReference type="NCBIfam" id="TIGR00369">
    <property type="entry name" value="unchar_dom_1"/>
    <property type="match status" value="1"/>
</dbReference>
<dbReference type="InterPro" id="IPR029069">
    <property type="entry name" value="HotDog_dom_sf"/>
</dbReference>
<accession>A0A369AK18</accession>
<evidence type="ECO:0000313" key="4">
    <source>
        <dbReference type="Proteomes" id="UP000252174"/>
    </source>
</evidence>
<keyword evidence="1" id="KW-0378">Hydrolase</keyword>
<dbReference type="InterPro" id="IPR003736">
    <property type="entry name" value="PAAI_dom"/>
</dbReference>
<dbReference type="EMBL" id="QPJU01000005">
    <property type="protein sequence ID" value="RCX09415.1"/>
    <property type="molecule type" value="Genomic_DNA"/>
</dbReference>
<dbReference type="AlphaFoldDB" id="A0A369AK18"/>
<evidence type="ECO:0000259" key="2">
    <source>
        <dbReference type="Pfam" id="PF03061"/>
    </source>
</evidence>
<dbReference type="SUPFAM" id="SSF54637">
    <property type="entry name" value="Thioesterase/thiol ester dehydrase-isomerase"/>
    <property type="match status" value="1"/>
</dbReference>
<dbReference type="RefSeq" id="WP_114483292.1">
    <property type="nucleotide sequence ID" value="NZ_QPJU01000005.1"/>
</dbReference>
<dbReference type="InterPro" id="IPR006683">
    <property type="entry name" value="Thioestr_dom"/>
</dbReference>
<dbReference type="GO" id="GO:0061522">
    <property type="term" value="F:1,4-dihydroxy-2-naphthoyl-CoA thioesterase activity"/>
    <property type="evidence" value="ECO:0007669"/>
    <property type="project" value="TreeGrafter"/>
</dbReference>
<dbReference type="OrthoDB" id="9813158at2"/>
<dbReference type="Proteomes" id="UP000252174">
    <property type="component" value="Unassembled WGS sequence"/>
</dbReference>
<dbReference type="GO" id="GO:0005829">
    <property type="term" value="C:cytosol"/>
    <property type="evidence" value="ECO:0007669"/>
    <property type="project" value="TreeGrafter"/>
</dbReference>
<keyword evidence="4" id="KW-1185">Reference proteome</keyword>
<dbReference type="PANTHER" id="PTHR43240">
    <property type="entry name" value="1,4-DIHYDROXY-2-NAPHTHOYL-COA THIOESTERASE 1"/>
    <property type="match status" value="1"/>
</dbReference>
<dbReference type="Gene3D" id="3.10.129.10">
    <property type="entry name" value="Hotdog Thioesterase"/>
    <property type="match status" value="1"/>
</dbReference>
<dbReference type="PANTHER" id="PTHR43240:SF7">
    <property type="entry name" value="BLR7284 PROTEIN"/>
    <property type="match status" value="1"/>
</dbReference>